<dbReference type="AlphaFoldDB" id="A0A6P8YTJ6"/>
<sequence>MAHLCDDSPDSLDVRLSNRSSDDSLILDDNNTGGLWADSENEPATFQVHLKQHSSSFSEHPNNAADIQDGWFRIKPWNEHAPKTAAMSGSTQNVYSMLMQDRSSLSGEESEAPLLSSESWVPGGFSEDTRHCHASSDMSHNNSAWRRLMSATVLCLFFMIAEFFGGLFAGSGAIMSDAAHLLSDLVGLLVSLSAVWLRQRPPTKTLSFGFYRAEVLGALFSVFIIWVLTGIFVYIAILRVIHGDFDIRPDRMMAVAAGGIVINVIMGLVLHGGCQLVPHSHGFGHHGHSHGIAVSHGDNNHQTPSCQHRTNNRIQENSSAALETDVLSKHSNINVRAAVIHVLGDLIQSIGVFIAAIVIKFNPDAKIADPICTFLFAIVVLATTIPLVRDTGLILLEGFPRTIGYSHVFSTLSDIPGVQHVHSLHVWSLTAGKHALAVHLALDSAANRDLITARAQYLLQTKFGIDFCTIQTESFDRTTMNSCFQCKPPVN</sequence>
<dbReference type="Pfam" id="PF01545">
    <property type="entry name" value="Cation_efflux"/>
    <property type="match status" value="1"/>
</dbReference>
<dbReference type="GO" id="GO:0005385">
    <property type="term" value="F:zinc ion transmembrane transporter activity"/>
    <property type="evidence" value="ECO:0007669"/>
    <property type="project" value="TreeGrafter"/>
</dbReference>
<name>A0A6P8YTJ6_THRPL</name>
<keyword evidence="7" id="KW-0406">Ion transport</keyword>
<keyword evidence="5" id="KW-0862">Zinc</keyword>
<feature type="transmembrane region" description="Helical" evidence="9">
    <location>
        <begin position="367"/>
        <end position="388"/>
    </location>
</feature>
<accession>A0A6P8YTJ6</accession>
<dbReference type="Pfam" id="PF16916">
    <property type="entry name" value="ZT_dimer"/>
    <property type="match status" value="1"/>
</dbReference>
<dbReference type="PANTHER" id="PTHR11562:SF84">
    <property type="entry name" value="LD05335P"/>
    <property type="match status" value="1"/>
</dbReference>
<keyword evidence="6 9" id="KW-1133">Transmembrane helix</keyword>
<feature type="transmembrane region" description="Helical" evidence="9">
    <location>
        <begin position="338"/>
        <end position="361"/>
    </location>
</feature>
<dbReference type="InterPro" id="IPR027469">
    <property type="entry name" value="Cation_efflux_TMD_sf"/>
</dbReference>
<evidence type="ECO:0000256" key="1">
    <source>
        <dbReference type="ARBA" id="ARBA00004141"/>
    </source>
</evidence>
<dbReference type="InterPro" id="IPR058533">
    <property type="entry name" value="Cation_efflux_TM"/>
</dbReference>
<feature type="domain" description="Cation efflux protein cytoplasmic" evidence="11">
    <location>
        <begin position="403"/>
        <end position="474"/>
    </location>
</feature>
<dbReference type="InterPro" id="IPR050681">
    <property type="entry name" value="CDF/SLC30A"/>
</dbReference>
<evidence type="ECO:0000256" key="3">
    <source>
        <dbReference type="ARBA" id="ARBA00022448"/>
    </source>
</evidence>
<evidence type="ECO:0000259" key="10">
    <source>
        <dbReference type="Pfam" id="PF01545"/>
    </source>
</evidence>
<feature type="transmembrane region" description="Helical" evidence="9">
    <location>
        <begin position="148"/>
        <end position="172"/>
    </location>
</feature>
<dbReference type="InterPro" id="IPR036837">
    <property type="entry name" value="Cation_efflux_CTD_sf"/>
</dbReference>
<dbReference type="OrthoDB" id="9944568at2759"/>
<evidence type="ECO:0000256" key="2">
    <source>
        <dbReference type="ARBA" id="ARBA00008873"/>
    </source>
</evidence>
<dbReference type="GO" id="GO:0005886">
    <property type="term" value="C:plasma membrane"/>
    <property type="evidence" value="ECO:0007669"/>
    <property type="project" value="TreeGrafter"/>
</dbReference>
<dbReference type="NCBIfam" id="TIGR01297">
    <property type="entry name" value="CDF"/>
    <property type="match status" value="1"/>
</dbReference>
<keyword evidence="8 9" id="KW-0472">Membrane</keyword>
<evidence type="ECO:0000256" key="9">
    <source>
        <dbReference type="SAM" id="Phobius"/>
    </source>
</evidence>
<evidence type="ECO:0000256" key="4">
    <source>
        <dbReference type="ARBA" id="ARBA00022692"/>
    </source>
</evidence>
<dbReference type="KEGG" id="tpal:117646488"/>
<dbReference type="InterPro" id="IPR027470">
    <property type="entry name" value="Cation_efflux_CTD"/>
</dbReference>
<evidence type="ECO:0000259" key="11">
    <source>
        <dbReference type="Pfam" id="PF16916"/>
    </source>
</evidence>
<dbReference type="InterPro" id="IPR002524">
    <property type="entry name" value="Cation_efflux"/>
</dbReference>
<keyword evidence="3" id="KW-0813">Transport</keyword>
<feature type="transmembrane region" description="Helical" evidence="9">
    <location>
        <begin position="253"/>
        <end position="270"/>
    </location>
</feature>
<feature type="domain" description="Cation efflux protein transmembrane" evidence="10">
    <location>
        <begin position="150"/>
        <end position="396"/>
    </location>
</feature>
<keyword evidence="4 9" id="KW-0812">Transmembrane</keyword>
<comment type="similarity">
    <text evidence="2">Belongs to the cation diffusion facilitator (CDF) transporter (TC 2.A.4) family. SLC30A subfamily.</text>
</comment>
<organism evidence="13">
    <name type="scientific">Thrips palmi</name>
    <name type="common">Melon thrips</name>
    <dbReference type="NCBI Taxonomy" id="161013"/>
    <lineage>
        <taxon>Eukaryota</taxon>
        <taxon>Metazoa</taxon>
        <taxon>Ecdysozoa</taxon>
        <taxon>Arthropoda</taxon>
        <taxon>Hexapoda</taxon>
        <taxon>Insecta</taxon>
        <taxon>Pterygota</taxon>
        <taxon>Neoptera</taxon>
        <taxon>Paraneoptera</taxon>
        <taxon>Thysanoptera</taxon>
        <taxon>Terebrantia</taxon>
        <taxon>Thripoidea</taxon>
        <taxon>Thripidae</taxon>
        <taxon>Thrips</taxon>
    </lineage>
</organism>
<dbReference type="RefSeq" id="XP_034243368.1">
    <property type="nucleotide sequence ID" value="XM_034387477.1"/>
</dbReference>
<keyword evidence="12" id="KW-1185">Reference proteome</keyword>
<dbReference type="GeneID" id="117646488"/>
<gene>
    <name evidence="13" type="primary">LOC117646488</name>
</gene>
<keyword evidence="5" id="KW-0864">Zinc transport</keyword>
<evidence type="ECO:0000256" key="8">
    <source>
        <dbReference type="ARBA" id="ARBA00023136"/>
    </source>
</evidence>
<dbReference type="SUPFAM" id="SSF160240">
    <property type="entry name" value="Cation efflux protein cytoplasmic domain-like"/>
    <property type="match status" value="1"/>
</dbReference>
<protein>
    <submittedName>
        <fullName evidence="13">Zinc transporter 2-like</fullName>
    </submittedName>
</protein>
<dbReference type="Gene3D" id="1.20.1510.10">
    <property type="entry name" value="Cation efflux protein transmembrane domain"/>
    <property type="match status" value="1"/>
</dbReference>
<proteinExistence type="inferred from homology"/>
<reference evidence="13" key="1">
    <citation type="submission" date="2025-08" db="UniProtKB">
        <authorList>
            <consortium name="RefSeq"/>
        </authorList>
    </citation>
    <scope>IDENTIFICATION</scope>
    <source>
        <tissue evidence="13">Total insect</tissue>
    </source>
</reference>
<dbReference type="InParanoid" id="A0A6P8YTJ6"/>
<dbReference type="SUPFAM" id="SSF161111">
    <property type="entry name" value="Cation efflux protein transmembrane domain-like"/>
    <property type="match status" value="1"/>
</dbReference>
<dbReference type="PANTHER" id="PTHR11562">
    <property type="entry name" value="CATION EFFLUX PROTEIN/ ZINC TRANSPORTER"/>
    <property type="match status" value="1"/>
</dbReference>
<feature type="transmembrane region" description="Helical" evidence="9">
    <location>
        <begin position="218"/>
        <end position="241"/>
    </location>
</feature>
<evidence type="ECO:0000256" key="5">
    <source>
        <dbReference type="ARBA" id="ARBA00022906"/>
    </source>
</evidence>
<evidence type="ECO:0000256" key="7">
    <source>
        <dbReference type="ARBA" id="ARBA00023065"/>
    </source>
</evidence>
<evidence type="ECO:0000313" key="12">
    <source>
        <dbReference type="Proteomes" id="UP000515158"/>
    </source>
</evidence>
<dbReference type="GO" id="GO:0010043">
    <property type="term" value="P:response to zinc ion"/>
    <property type="evidence" value="ECO:0007669"/>
    <property type="project" value="TreeGrafter"/>
</dbReference>
<dbReference type="Proteomes" id="UP000515158">
    <property type="component" value="Unplaced"/>
</dbReference>
<evidence type="ECO:0000313" key="13">
    <source>
        <dbReference type="RefSeq" id="XP_034243368.1"/>
    </source>
</evidence>
<comment type="subcellular location">
    <subcellularLocation>
        <location evidence="1">Membrane</location>
        <topology evidence="1">Multi-pass membrane protein</topology>
    </subcellularLocation>
</comment>
<evidence type="ECO:0000256" key="6">
    <source>
        <dbReference type="ARBA" id="ARBA00022989"/>
    </source>
</evidence>